<keyword evidence="4" id="KW-1185">Reference proteome</keyword>
<dbReference type="EMBL" id="QKZV01000004">
    <property type="protein sequence ID" value="PZX62833.1"/>
    <property type="molecule type" value="Genomic_DNA"/>
</dbReference>
<feature type="domain" description="CBU-0592-like" evidence="2">
    <location>
        <begin position="7"/>
        <end position="78"/>
    </location>
</feature>
<protein>
    <recommendedName>
        <fullName evidence="2">CBU-0592-like domain-containing protein</fullName>
    </recommendedName>
</protein>
<organism evidence="3 4">
    <name type="scientific">Hydrotalea sandarakina</name>
    <dbReference type="NCBI Taxonomy" id="1004304"/>
    <lineage>
        <taxon>Bacteria</taxon>
        <taxon>Pseudomonadati</taxon>
        <taxon>Bacteroidota</taxon>
        <taxon>Chitinophagia</taxon>
        <taxon>Chitinophagales</taxon>
        <taxon>Chitinophagaceae</taxon>
        <taxon>Hydrotalea</taxon>
    </lineage>
</organism>
<feature type="transmembrane region" description="Helical" evidence="1">
    <location>
        <begin position="36"/>
        <end position="54"/>
    </location>
</feature>
<gene>
    <name evidence="3" type="ORF">LX80_01527</name>
</gene>
<dbReference type="InterPro" id="IPR058058">
    <property type="entry name" value="CBU_0592-like"/>
</dbReference>
<evidence type="ECO:0000313" key="3">
    <source>
        <dbReference type="EMBL" id="PZX62833.1"/>
    </source>
</evidence>
<evidence type="ECO:0000259" key="2">
    <source>
        <dbReference type="Pfam" id="PF26604"/>
    </source>
</evidence>
<name>A0A2W7RPU7_9BACT</name>
<evidence type="ECO:0000313" key="4">
    <source>
        <dbReference type="Proteomes" id="UP000249720"/>
    </source>
</evidence>
<feature type="transmembrane region" description="Helical" evidence="1">
    <location>
        <begin position="6"/>
        <end position="24"/>
    </location>
</feature>
<proteinExistence type="predicted"/>
<keyword evidence="1" id="KW-0472">Membrane</keyword>
<dbReference type="Pfam" id="PF26604">
    <property type="entry name" value="CBU_0592"/>
    <property type="match status" value="1"/>
</dbReference>
<dbReference type="RefSeq" id="WP_211307728.1">
    <property type="nucleotide sequence ID" value="NZ_QKZV01000004.1"/>
</dbReference>
<dbReference type="AlphaFoldDB" id="A0A2W7RPU7"/>
<keyword evidence="1" id="KW-1133">Transmembrane helix</keyword>
<keyword evidence="1" id="KW-0812">Transmembrane</keyword>
<reference evidence="3 4" key="1">
    <citation type="submission" date="2018-06" db="EMBL/GenBank/DDBJ databases">
        <title>Genomic Encyclopedia of Archaeal and Bacterial Type Strains, Phase II (KMG-II): from individual species to whole genera.</title>
        <authorList>
            <person name="Goeker M."/>
        </authorList>
    </citation>
    <scope>NUCLEOTIDE SEQUENCE [LARGE SCALE GENOMIC DNA]</scope>
    <source>
        <strain evidence="3 4">DSM 23241</strain>
    </source>
</reference>
<evidence type="ECO:0000256" key="1">
    <source>
        <dbReference type="SAM" id="Phobius"/>
    </source>
</evidence>
<accession>A0A2W7RPU7</accession>
<dbReference type="NCBIfam" id="NF047864">
    <property type="entry name" value="CBU_0592_membra"/>
    <property type="match status" value="1"/>
</dbReference>
<dbReference type="Proteomes" id="UP000249720">
    <property type="component" value="Unassembled WGS sequence"/>
</dbReference>
<comment type="caution">
    <text evidence="3">The sequence shown here is derived from an EMBL/GenBank/DDBJ whole genome shotgun (WGS) entry which is preliminary data.</text>
</comment>
<sequence>MMNFTFADLVGFTGVLLLLLAYFMQLSNIIKKDSKWYIVLNVVGAGLSCLASILIHYIPFVILEFTWMLVSFFPLFQRPKKA</sequence>